<dbReference type="InterPro" id="IPR058029">
    <property type="entry name" value="Tubulin-bd_CENPJ"/>
</dbReference>
<evidence type="ECO:0000256" key="2">
    <source>
        <dbReference type="SAM" id="Coils"/>
    </source>
</evidence>
<feature type="compositionally biased region" description="Acidic residues" evidence="3">
    <location>
        <begin position="491"/>
        <end position="510"/>
    </location>
</feature>
<dbReference type="GO" id="GO:0005813">
    <property type="term" value="C:centrosome"/>
    <property type="evidence" value="ECO:0007669"/>
    <property type="project" value="TreeGrafter"/>
</dbReference>
<feature type="compositionally biased region" description="Polar residues" evidence="3">
    <location>
        <begin position="275"/>
        <end position="290"/>
    </location>
</feature>
<name>A0AAD5B7A6_SILAS</name>
<feature type="region of interest" description="Disordered" evidence="3">
    <location>
        <begin position="535"/>
        <end position="668"/>
    </location>
</feature>
<evidence type="ECO:0000259" key="5">
    <source>
        <dbReference type="Pfam" id="PF25779"/>
    </source>
</evidence>
<keyword evidence="7" id="KW-1185">Reference proteome</keyword>
<feature type="compositionally biased region" description="Polar residues" evidence="3">
    <location>
        <begin position="146"/>
        <end position="165"/>
    </location>
</feature>
<feature type="region of interest" description="Disordered" evidence="3">
    <location>
        <begin position="445"/>
        <end position="516"/>
    </location>
</feature>
<feature type="compositionally biased region" description="Basic and acidic residues" evidence="3">
    <location>
        <begin position="731"/>
        <end position="758"/>
    </location>
</feature>
<organism evidence="6 7">
    <name type="scientific">Silurus asotus</name>
    <name type="common">Amur catfish</name>
    <name type="synonym">Parasilurus asotus</name>
    <dbReference type="NCBI Taxonomy" id="30991"/>
    <lineage>
        <taxon>Eukaryota</taxon>
        <taxon>Metazoa</taxon>
        <taxon>Chordata</taxon>
        <taxon>Craniata</taxon>
        <taxon>Vertebrata</taxon>
        <taxon>Euteleostomi</taxon>
        <taxon>Actinopterygii</taxon>
        <taxon>Neopterygii</taxon>
        <taxon>Teleostei</taxon>
        <taxon>Ostariophysi</taxon>
        <taxon>Siluriformes</taxon>
        <taxon>Siluridae</taxon>
        <taxon>Silurus</taxon>
    </lineage>
</organism>
<sequence>MTSPAEPQAHFPWRWMASSSRAGVILNASPGEVESVRSSWGSPGMDVSLEDSFNGQFAPLPVSRSASSLSVDSICPSSSIQVSAPLSREVNMALPAARNPQALINRLQELKQLQQCMQEQLKAHQQEQLQKLQNEQSRLLGMVQTPTAPNTWNQEPSVDQASSGHLSDEDYDHEEESLHREDQSASHRDGETEVHDRPIRTGGGAKTFEEMLEEQLTLENEKLNKISGAPPDAAKVKRPFLKRGEGLARFSRGKTTRSFRDKAAGSDTKTAPGINPSSYKGPTLRSQQGSEPKPTSPKSINPVTQRKTAVLTKNNLLQKTSVPAAKALAKAPGGQQNLRAEAKNASSAPVQHRSTNDKLGQKLLSDFLVDFRKGASRPIQYTDKQCAENSFEVWLQERGEHWERSQHRECVELGEFELLERAADELSFSSNSSFINTLLRRDGRRLSSTPVKSPPKSSLPARGLDEATGFSEAHGSPGPPVDGVAAMEGDGQPDEVSTECSGDEDAEESDSSLCSNTVFHQPAVEPHQQEAFAFQISVPAYDKRTYQDGDGSMEDEEESQRDSTLVDTRGQVEFDDDDTWNEPENSTCSPGGSPDRVLTRKIAPSKGPELNRRSNSQLGCEPEPPPTCQLVAKLFPALKPKKCPPPPPEPPDSDGHSEEGAARSTLLRERLVELETEIERFRKENAALGRLRQENQKIQENLRKERAEFQQNMAAELAKWEEFKREESRKLQREKKLFEKHASAARARPDKQERDEIQSLKQQLNTLQEDLRKREARWSSTHSRLRLQTDALSTENATLRDQVRTLEKLRLSTWKNAESERERERGRSCASSNSSNTRTTKSKVPPENKKAESTEVQNPSKIPAKSSSTIYPKGWQRQSSVEAPHRIPDHFIVSEGKSHEAHLTTNSTDSLLVSHNFSYYKRVLRLGHTTAFPCQIEKTLPDGGRLTIFPNGTRKEVSADGLSVRVTFFNGDIKHVMPDQRVIYYYAEAQTTHTTYPDGMEVLQFPNNQIEKHFVDGHKEITFPDQTVKNLYPDGREESVLVDGTIIQQNPDGTKQIQFNTGQRELHTVEFKRREYPDGTVKTVYSDGRQETRYPTGRVRLKNPEGHVIMDTRA</sequence>
<dbReference type="PANTHER" id="PTHR10331">
    <property type="entry name" value="T COMPLEX PROTEIN 10"/>
    <property type="match status" value="1"/>
</dbReference>
<reference evidence="6" key="1">
    <citation type="submission" date="2018-07" db="EMBL/GenBank/DDBJ databases">
        <title>Comparative genomics of catfishes provides insights into carnivory and benthic adaptation.</title>
        <authorList>
            <person name="Zhang Y."/>
            <person name="Wang D."/>
            <person name="Peng Z."/>
            <person name="Zheng S."/>
            <person name="Shao F."/>
            <person name="Tao W."/>
        </authorList>
    </citation>
    <scope>NUCLEOTIDE SEQUENCE</scope>
    <source>
        <strain evidence="6">Chongqing</strain>
    </source>
</reference>
<accession>A0AAD5B7A6</accession>
<protein>
    <submittedName>
        <fullName evidence="6">Centromere protein J</fullName>
    </submittedName>
</protein>
<comment type="similarity">
    <text evidence="1">Belongs to the TCP10 family.</text>
</comment>
<evidence type="ECO:0000313" key="7">
    <source>
        <dbReference type="Proteomes" id="UP001205998"/>
    </source>
</evidence>
<gene>
    <name evidence="6" type="ORF">C0J50_3014</name>
</gene>
<feature type="domain" description="CENPJ tubulin-binding region" evidence="5">
    <location>
        <begin position="194"/>
        <end position="251"/>
    </location>
</feature>
<evidence type="ECO:0000256" key="3">
    <source>
        <dbReference type="SAM" id="MobiDB-lite"/>
    </source>
</evidence>
<dbReference type="Gene3D" id="2.60.450.20">
    <property type="match status" value="1"/>
</dbReference>
<feature type="domain" description="Centromere protein J C-terminal" evidence="4">
    <location>
        <begin position="997"/>
        <end position="1025"/>
    </location>
</feature>
<dbReference type="Pfam" id="PF25779">
    <property type="entry name" value="Tubulin-bind_CPAP"/>
    <property type="match status" value="1"/>
</dbReference>
<feature type="compositionally biased region" description="Basic and acidic residues" evidence="3">
    <location>
        <begin position="653"/>
        <end position="668"/>
    </location>
</feature>
<feature type="region of interest" description="Disordered" evidence="3">
    <location>
        <begin position="815"/>
        <end position="883"/>
    </location>
</feature>
<dbReference type="EMBL" id="MU545793">
    <property type="protein sequence ID" value="KAI5628524.1"/>
    <property type="molecule type" value="Genomic_DNA"/>
</dbReference>
<dbReference type="InterPro" id="IPR026581">
    <property type="entry name" value="TCP10L/CENPJ"/>
</dbReference>
<proteinExistence type="inferred from homology"/>
<feature type="region of interest" description="Disordered" evidence="3">
    <location>
        <begin position="146"/>
        <end position="204"/>
    </location>
</feature>
<feature type="compositionally biased region" description="Basic and acidic residues" evidence="3">
    <location>
        <begin position="176"/>
        <end position="199"/>
    </location>
</feature>
<dbReference type="AlphaFoldDB" id="A0AAD5B7A6"/>
<feature type="compositionally biased region" description="Low complexity" evidence="3">
    <location>
        <begin position="828"/>
        <end position="843"/>
    </location>
</feature>
<dbReference type="InterPro" id="IPR009852">
    <property type="entry name" value="CENPJ_C_dom"/>
</dbReference>
<feature type="domain" description="Centromere protein J C-terminal" evidence="4">
    <location>
        <begin position="935"/>
        <end position="957"/>
    </location>
</feature>
<feature type="compositionally biased region" description="Basic and acidic residues" evidence="3">
    <location>
        <begin position="817"/>
        <end position="827"/>
    </location>
</feature>
<dbReference type="GO" id="GO:0060271">
    <property type="term" value="P:cilium assembly"/>
    <property type="evidence" value="ECO:0007669"/>
    <property type="project" value="TreeGrafter"/>
</dbReference>
<comment type="caution">
    <text evidence="6">The sequence shown here is derived from an EMBL/GenBank/DDBJ whole genome shotgun (WGS) entry which is preliminary data.</text>
</comment>
<evidence type="ECO:0000259" key="4">
    <source>
        <dbReference type="Pfam" id="PF07202"/>
    </source>
</evidence>
<dbReference type="PANTHER" id="PTHR10331:SF27">
    <property type="entry name" value="CENTROMERE PROTEIN J"/>
    <property type="match status" value="1"/>
</dbReference>
<dbReference type="InterPro" id="IPR047002">
    <property type="entry name" value="Tcp10_C_sf"/>
</dbReference>
<feature type="compositionally biased region" description="Polar residues" evidence="3">
    <location>
        <begin position="296"/>
        <end position="305"/>
    </location>
</feature>
<evidence type="ECO:0000256" key="1">
    <source>
        <dbReference type="ARBA" id="ARBA00005627"/>
    </source>
</evidence>
<feature type="compositionally biased region" description="Basic and acidic residues" evidence="3">
    <location>
        <begin position="844"/>
        <end position="853"/>
    </location>
</feature>
<feature type="region of interest" description="Disordered" evidence="3">
    <location>
        <begin position="731"/>
        <end position="761"/>
    </location>
</feature>
<keyword evidence="2" id="KW-0175">Coiled coil</keyword>
<feature type="non-terminal residue" evidence="6">
    <location>
        <position position="1"/>
    </location>
</feature>
<feature type="domain" description="Centromere protein J C-terminal" evidence="4">
    <location>
        <begin position="1071"/>
        <end position="1099"/>
    </location>
</feature>
<dbReference type="Proteomes" id="UP001205998">
    <property type="component" value="Unassembled WGS sequence"/>
</dbReference>
<dbReference type="GO" id="GO:0005814">
    <property type="term" value="C:centriole"/>
    <property type="evidence" value="ECO:0007669"/>
    <property type="project" value="TreeGrafter"/>
</dbReference>
<feature type="compositionally biased region" description="Low complexity" evidence="3">
    <location>
        <begin position="446"/>
        <end position="460"/>
    </location>
</feature>
<dbReference type="GO" id="GO:0015631">
    <property type="term" value="F:tubulin binding"/>
    <property type="evidence" value="ECO:0007669"/>
    <property type="project" value="TreeGrafter"/>
</dbReference>
<dbReference type="GO" id="GO:0061511">
    <property type="term" value="P:centriole elongation"/>
    <property type="evidence" value="ECO:0007669"/>
    <property type="project" value="TreeGrafter"/>
</dbReference>
<dbReference type="Pfam" id="PF07202">
    <property type="entry name" value="Tcp10_C"/>
    <property type="match status" value="3"/>
</dbReference>
<feature type="coiled-coil region" evidence="2">
    <location>
        <begin position="107"/>
        <end position="142"/>
    </location>
</feature>
<evidence type="ECO:0000313" key="6">
    <source>
        <dbReference type="EMBL" id="KAI5628524.1"/>
    </source>
</evidence>
<feature type="region of interest" description="Disordered" evidence="3">
    <location>
        <begin position="247"/>
        <end position="305"/>
    </location>
</feature>
<feature type="compositionally biased region" description="Polar residues" evidence="3">
    <location>
        <begin position="854"/>
        <end position="881"/>
    </location>
</feature>